<comment type="caution">
    <text evidence="1">The sequence shown here is derived from an EMBL/GenBank/DDBJ whole genome shotgun (WGS) entry which is preliminary data.</text>
</comment>
<protein>
    <submittedName>
        <fullName evidence="1">Uncharacterized protein</fullName>
    </submittedName>
</protein>
<dbReference type="EMBL" id="JABFUD020000006">
    <property type="protein sequence ID" value="KAI5078369.1"/>
    <property type="molecule type" value="Genomic_DNA"/>
</dbReference>
<sequence>MCSFYASTVYKGDCTEVMAVLEVSGVATCCAQSRHRPNRQFSSVLLAGLIILGIEDCWIWRDGKVLRGIALAGIAGNQRLVGVVEESGCKGGEGRTIELITSC</sequence>
<name>A0A9D4ZK11_ADICA</name>
<dbReference type="Proteomes" id="UP000886520">
    <property type="component" value="Chromosome 6"/>
</dbReference>
<dbReference type="AlphaFoldDB" id="A0A9D4ZK11"/>
<proteinExistence type="predicted"/>
<accession>A0A9D4ZK11</accession>
<keyword evidence="2" id="KW-1185">Reference proteome</keyword>
<reference evidence="1" key="1">
    <citation type="submission" date="2021-01" db="EMBL/GenBank/DDBJ databases">
        <title>Adiantum capillus-veneris genome.</title>
        <authorList>
            <person name="Fang Y."/>
            <person name="Liao Q."/>
        </authorList>
    </citation>
    <scope>NUCLEOTIDE SEQUENCE</scope>
    <source>
        <strain evidence="1">H3</strain>
        <tissue evidence="1">Leaf</tissue>
    </source>
</reference>
<evidence type="ECO:0000313" key="2">
    <source>
        <dbReference type="Proteomes" id="UP000886520"/>
    </source>
</evidence>
<gene>
    <name evidence="1" type="ORF">GOP47_0006040</name>
</gene>
<organism evidence="1 2">
    <name type="scientific">Adiantum capillus-veneris</name>
    <name type="common">Maidenhair fern</name>
    <dbReference type="NCBI Taxonomy" id="13818"/>
    <lineage>
        <taxon>Eukaryota</taxon>
        <taxon>Viridiplantae</taxon>
        <taxon>Streptophyta</taxon>
        <taxon>Embryophyta</taxon>
        <taxon>Tracheophyta</taxon>
        <taxon>Polypodiopsida</taxon>
        <taxon>Polypodiidae</taxon>
        <taxon>Polypodiales</taxon>
        <taxon>Pteridineae</taxon>
        <taxon>Pteridaceae</taxon>
        <taxon>Vittarioideae</taxon>
        <taxon>Adiantum</taxon>
    </lineage>
</organism>
<evidence type="ECO:0000313" key="1">
    <source>
        <dbReference type="EMBL" id="KAI5078369.1"/>
    </source>
</evidence>